<dbReference type="SMART" id="SM00448">
    <property type="entry name" value="REC"/>
    <property type="match status" value="1"/>
</dbReference>
<dbReference type="PROSITE" id="PS50110">
    <property type="entry name" value="RESPONSE_REGULATORY"/>
    <property type="match status" value="1"/>
</dbReference>
<keyword evidence="7" id="KW-0238">DNA-binding</keyword>
<dbReference type="Gene3D" id="1.10.10.60">
    <property type="entry name" value="Homeodomain-like"/>
    <property type="match status" value="2"/>
</dbReference>
<dbReference type="InterPro" id="IPR001789">
    <property type="entry name" value="Sig_transdc_resp-reg_receiver"/>
</dbReference>
<sequence>MYHVLVVDDETLMRTYLASCIPAFTNKFRVSGIAKDGLEAMELLKKQHYDLVITDIQMPEVDGLSLAKYIHENFPSIAVIIISGYNDFEYARKAIKYQVTDYLLKPLVDQTLTDLLETIAERLKGQNLSQFLDQGNLSSDAEMKKQLLLSIIEENTKMTYELFKKLEDSDLSLMSAYGCILKCTIDELDLILKNNTAIDVTTDHLKLNQIVQDICEEYGYMTLYNANGSTFILISEDTETKLIQNMSRLYLQIEKKSQEQKLPRLTGICGKTVTDIMDLPLSMQSIYDMLPITLIDKNYPLIAGLIEQHAAFKEKIHRISENIFTDYLIQSIDKLYIDVKIFCTLFLETKSFSSVLRYGSYLIQYISERSNINLPYIRKAYDELTRQVNTQLPAGLPEESTATQIISNAISTLIGLESKPALPESMQIVTAAKEFILSHYQENISLSDVADHCRVTNSYLSDLFHKKLKEPYSKFILRIRMEQAVRLLRQNPDIRIYSIAEQTGFVSVKHFNTVFKKYYGVTPTNYLKDK</sequence>
<evidence type="ECO:0000313" key="13">
    <source>
        <dbReference type="EMBL" id="TLC97796.1"/>
    </source>
</evidence>
<keyword evidence="3" id="KW-0963">Cytoplasm</keyword>
<dbReference type="InterPro" id="IPR009057">
    <property type="entry name" value="Homeodomain-like_sf"/>
</dbReference>
<evidence type="ECO:0000256" key="7">
    <source>
        <dbReference type="ARBA" id="ARBA00023125"/>
    </source>
</evidence>
<dbReference type="SMART" id="SM00342">
    <property type="entry name" value="HTH_ARAC"/>
    <property type="match status" value="1"/>
</dbReference>
<dbReference type="STRING" id="180332.GCA_000797495_01077"/>
<evidence type="ECO:0000256" key="2">
    <source>
        <dbReference type="ARBA" id="ARBA00018672"/>
    </source>
</evidence>
<dbReference type="PRINTS" id="PR00032">
    <property type="entry name" value="HTHARAC"/>
</dbReference>
<dbReference type="GO" id="GO:0003700">
    <property type="term" value="F:DNA-binding transcription factor activity"/>
    <property type="evidence" value="ECO:0007669"/>
    <property type="project" value="InterPro"/>
</dbReference>
<dbReference type="Pfam" id="PF00072">
    <property type="entry name" value="Response_reg"/>
    <property type="match status" value="1"/>
</dbReference>
<evidence type="ECO:0000259" key="12">
    <source>
        <dbReference type="PROSITE" id="PS50110"/>
    </source>
</evidence>
<dbReference type="InterPro" id="IPR051552">
    <property type="entry name" value="HptR"/>
</dbReference>
<dbReference type="SUPFAM" id="SSF46689">
    <property type="entry name" value="Homeodomain-like"/>
    <property type="match status" value="2"/>
</dbReference>
<dbReference type="PROSITE" id="PS00041">
    <property type="entry name" value="HTH_ARAC_FAMILY_1"/>
    <property type="match status" value="1"/>
</dbReference>
<feature type="modified residue" description="4-aspartylphosphate" evidence="10">
    <location>
        <position position="55"/>
    </location>
</feature>
<proteinExistence type="predicted"/>
<dbReference type="GO" id="GO:0043565">
    <property type="term" value="F:sequence-specific DNA binding"/>
    <property type="evidence" value="ECO:0007669"/>
    <property type="project" value="InterPro"/>
</dbReference>
<dbReference type="GO" id="GO:0005737">
    <property type="term" value="C:cytoplasm"/>
    <property type="evidence" value="ECO:0007669"/>
    <property type="project" value="UniProtKB-SubCell"/>
</dbReference>
<evidence type="ECO:0000256" key="5">
    <source>
        <dbReference type="ARBA" id="ARBA00023012"/>
    </source>
</evidence>
<dbReference type="AlphaFoldDB" id="A0A4U8PZV6"/>
<dbReference type="EMBL" id="QGQD01000109">
    <property type="protein sequence ID" value="TLC97796.1"/>
    <property type="molecule type" value="Genomic_DNA"/>
</dbReference>
<dbReference type="PANTHER" id="PTHR42713:SF3">
    <property type="entry name" value="TRANSCRIPTIONAL REGULATORY PROTEIN HPTR"/>
    <property type="match status" value="1"/>
</dbReference>
<dbReference type="InterPro" id="IPR018060">
    <property type="entry name" value="HTH_AraC"/>
</dbReference>
<evidence type="ECO:0000256" key="1">
    <source>
        <dbReference type="ARBA" id="ARBA00004496"/>
    </source>
</evidence>
<keyword evidence="8" id="KW-0804">Transcription</keyword>
<dbReference type="RefSeq" id="WP_138004113.1">
    <property type="nucleotide sequence ID" value="NZ_QGQD01000109.1"/>
</dbReference>
<evidence type="ECO:0000256" key="8">
    <source>
        <dbReference type="ARBA" id="ARBA00023163"/>
    </source>
</evidence>
<dbReference type="CDD" id="cd17536">
    <property type="entry name" value="REC_YesN-like"/>
    <property type="match status" value="1"/>
</dbReference>
<protein>
    <recommendedName>
        <fullName evidence="2">Stage 0 sporulation protein A homolog</fullName>
    </recommendedName>
</protein>
<feature type="domain" description="HTH araC/xylS-type" evidence="11">
    <location>
        <begin position="430"/>
        <end position="529"/>
    </location>
</feature>
<gene>
    <name evidence="13" type="ORF">DSM106044_05382</name>
</gene>
<keyword evidence="4 10" id="KW-0597">Phosphoprotein</keyword>
<comment type="caution">
    <text evidence="13">The sequence shown here is derived from an EMBL/GenBank/DDBJ whole genome shotgun (WGS) entry which is preliminary data.</text>
</comment>
<dbReference type="InterPro" id="IPR018062">
    <property type="entry name" value="HTH_AraC-typ_CS"/>
</dbReference>
<reference evidence="13 14" key="1">
    <citation type="journal article" date="2019" name="Anaerobe">
        <title>Detection of Robinsoniella peoriensis in multiple bone samples of a trauma patient.</title>
        <authorList>
            <person name="Schrottner P."/>
            <person name="Hartwich K."/>
            <person name="Bunk B."/>
            <person name="Schober I."/>
            <person name="Helbig S."/>
            <person name="Rudolph W.W."/>
            <person name="Gunzer F."/>
        </authorList>
    </citation>
    <scope>NUCLEOTIDE SEQUENCE [LARGE SCALE GENOMIC DNA]</scope>
    <source>
        <strain evidence="13 14">DSM 106044</strain>
    </source>
</reference>
<evidence type="ECO:0000256" key="10">
    <source>
        <dbReference type="PROSITE-ProRule" id="PRU00169"/>
    </source>
</evidence>
<evidence type="ECO:0000256" key="6">
    <source>
        <dbReference type="ARBA" id="ARBA00023015"/>
    </source>
</evidence>
<dbReference type="GO" id="GO:0000160">
    <property type="term" value="P:phosphorelay signal transduction system"/>
    <property type="evidence" value="ECO:0007669"/>
    <property type="project" value="UniProtKB-KW"/>
</dbReference>
<evidence type="ECO:0000313" key="14">
    <source>
        <dbReference type="Proteomes" id="UP000306509"/>
    </source>
</evidence>
<keyword evidence="5" id="KW-0902">Two-component regulatory system</keyword>
<evidence type="ECO:0000256" key="4">
    <source>
        <dbReference type="ARBA" id="ARBA00022553"/>
    </source>
</evidence>
<dbReference type="Pfam" id="PF12833">
    <property type="entry name" value="HTH_18"/>
    <property type="match status" value="1"/>
</dbReference>
<organism evidence="13 14">
    <name type="scientific">Robinsoniella peoriensis</name>
    <dbReference type="NCBI Taxonomy" id="180332"/>
    <lineage>
        <taxon>Bacteria</taxon>
        <taxon>Bacillati</taxon>
        <taxon>Bacillota</taxon>
        <taxon>Clostridia</taxon>
        <taxon>Lachnospirales</taxon>
        <taxon>Lachnospiraceae</taxon>
        <taxon>Robinsoniella</taxon>
    </lineage>
</organism>
<dbReference type="Gene3D" id="3.40.50.2300">
    <property type="match status" value="1"/>
</dbReference>
<dbReference type="InterPro" id="IPR020449">
    <property type="entry name" value="Tscrpt_reg_AraC-type_HTH"/>
</dbReference>
<keyword evidence="14" id="KW-1185">Reference proteome</keyword>
<dbReference type="Proteomes" id="UP000306509">
    <property type="component" value="Unassembled WGS sequence"/>
</dbReference>
<accession>A0A4U8PZV6</accession>
<dbReference type="InterPro" id="IPR011006">
    <property type="entry name" value="CheY-like_superfamily"/>
</dbReference>
<keyword evidence="6" id="KW-0805">Transcription regulation</keyword>
<comment type="subcellular location">
    <subcellularLocation>
        <location evidence="1">Cytoplasm</location>
    </subcellularLocation>
</comment>
<dbReference type="PROSITE" id="PS01124">
    <property type="entry name" value="HTH_ARAC_FAMILY_2"/>
    <property type="match status" value="1"/>
</dbReference>
<dbReference type="PANTHER" id="PTHR42713">
    <property type="entry name" value="HISTIDINE KINASE-RELATED"/>
    <property type="match status" value="1"/>
</dbReference>
<evidence type="ECO:0000256" key="3">
    <source>
        <dbReference type="ARBA" id="ARBA00022490"/>
    </source>
</evidence>
<evidence type="ECO:0000256" key="9">
    <source>
        <dbReference type="ARBA" id="ARBA00024867"/>
    </source>
</evidence>
<comment type="function">
    <text evidence="9">May play the central regulatory role in sporulation. It may be an element of the effector pathway responsible for the activation of sporulation genes in response to nutritional stress. Spo0A may act in concert with spo0H (a sigma factor) to control the expression of some genes that are critical to the sporulation process.</text>
</comment>
<name>A0A4U8PZV6_9FIRM</name>
<dbReference type="SUPFAM" id="SSF52172">
    <property type="entry name" value="CheY-like"/>
    <property type="match status" value="1"/>
</dbReference>
<feature type="domain" description="Response regulatory" evidence="12">
    <location>
        <begin position="3"/>
        <end position="120"/>
    </location>
</feature>
<evidence type="ECO:0000259" key="11">
    <source>
        <dbReference type="PROSITE" id="PS01124"/>
    </source>
</evidence>